<evidence type="ECO:0000313" key="8">
    <source>
        <dbReference type="EMBL" id="VEU72931.1"/>
    </source>
</evidence>
<reference evidence="8 9" key="1">
    <citation type="submission" date="2019-01" db="EMBL/GenBank/DDBJ databases">
        <authorList>
            <consortium name="Pathogen Informatics"/>
        </authorList>
    </citation>
    <scope>NUCLEOTIDE SEQUENCE [LARGE SCALE GENOMIC DNA]</scope>
    <source>
        <strain evidence="8 9">NCTC10186</strain>
    </source>
</reference>
<dbReference type="FunFam" id="3.40.1010.10:FF:000007">
    <property type="entry name" value="Ribosomal RNA small subunit methyltransferase I"/>
    <property type="match status" value="1"/>
</dbReference>
<sequence length="235" mass="26635">MNKLYVVGTPIGNLEDITLRALRILKEVNYIACEDTRVTRKLLGLYEIQDKKLLTYNNFTEKNSAKGLLKILEQGENLAVVSDAGMPVMSDPGFEIIKQARLAGYEIEIIPGVNAAVTAFVGSSFNTTFTFMGFMKDKSQQRLNSFENLQVGTYVYYVSPHKLINSLQDLETFFQDQVQICLAKELTKMHETWFFGTPKEILEQLQEVSVKGEFTLVLNLPKVKRVKVSKYAKNS</sequence>
<evidence type="ECO:0000256" key="1">
    <source>
        <dbReference type="ARBA" id="ARBA00022490"/>
    </source>
</evidence>
<dbReference type="InterPro" id="IPR008189">
    <property type="entry name" value="rRNA_ssu_MeTfrase_I"/>
</dbReference>
<keyword evidence="9" id="KW-1185">Reference proteome</keyword>
<evidence type="ECO:0000256" key="5">
    <source>
        <dbReference type="ARBA" id="ARBA00022691"/>
    </source>
</evidence>
<dbReference type="InterPro" id="IPR014776">
    <property type="entry name" value="4pyrrole_Mease_sub2"/>
</dbReference>
<accession>A0A449AZK3</accession>
<dbReference type="PIRSF" id="PIRSF005917">
    <property type="entry name" value="MTase_YraL"/>
    <property type="match status" value="1"/>
</dbReference>
<keyword evidence="3 6" id="KW-0489">Methyltransferase</keyword>
<dbReference type="AlphaFoldDB" id="A0A449AZK3"/>
<dbReference type="GO" id="GO:0005737">
    <property type="term" value="C:cytoplasm"/>
    <property type="evidence" value="ECO:0007669"/>
    <property type="project" value="UniProtKB-SubCell"/>
</dbReference>
<evidence type="ECO:0000256" key="2">
    <source>
        <dbReference type="ARBA" id="ARBA00022552"/>
    </source>
</evidence>
<organism evidence="8 9">
    <name type="scientific">Mycoplasmopsis gallopavonis</name>
    <dbReference type="NCBI Taxonomy" id="76629"/>
    <lineage>
        <taxon>Bacteria</taxon>
        <taxon>Bacillati</taxon>
        <taxon>Mycoplasmatota</taxon>
        <taxon>Mycoplasmoidales</taxon>
        <taxon>Metamycoplasmataceae</taxon>
        <taxon>Mycoplasmopsis</taxon>
    </lineage>
</organism>
<keyword evidence="4 6" id="KW-0808">Transferase</keyword>
<dbReference type="SUPFAM" id="SSF53790">
    <property type="entry name" value="Tetrapyrrole methylase"/>
    <property type="match status" value="1"/>
</dbReference>
<dbReference type="Gene3D" id="3.30.950.10">
    <property type="entry name" value="Methyltransferase, Cobalt-precorrin-4 Transmethylase, Domain 2"/>
    <property type="match status" value="1"/>
</dbReference>
<dbReference type="Pfam" id="PF00590">
    <property type="entry name" value="TP_methylase"/>
    <property type="match status" value="1"/>
</dbReference>
<dbReference type="PANTHER" id="PTHR46111">
    <property type="entry name" value="RIBOSOMAL RNA SMALL SUBUNIT METHYLTRANSFERASE I"/>
    <property type="match status" value="1"/>
</dbReference>
<evidence type="ECO:0000256" key="4">
    <source>
        <dbReference type="ARBA" id="ARBA00022679"/>
    </source>
</evidence>
<proteinExistence type="inferred from homology"/>
<dbReference type="InterPro" id="IPR035996">
    <property type="entry name" value="4pyrrol_Methylase_sf"/>
</dbReference>
<dbReference type="Proteomes" id="UP000289862">
    <property type="component" value="Chromosome"/>
</dbReference>
<dbReference type="CDD" id="cd11648">
    <property type="entry name" value="RsmI"/>
    <property type="match status" value="1"/>
</dbReference>
<comment type="function">
    <text evidence="6">Catalyzes the 2'-O-methylation of the ribose of cytidine 1402 (C1402) in 16S rRNA.</text>
</comment>
<gene>
    <name evidence="6 8" type="primary">rsmI</name>
    <name evidence="8" type="ORF">NCTC10186_00417</name>
</gene>
<comment type="similarity">
    <text evidence="6">Belongs to the methyltransferase superfamily. RsmI family.</text>
</comment>
<name>A0A449AZK3_9BACT</name>
<dbReference type="GO" id="GO:0070677">
    <property type="term" value="F:rRNA (cytosine-2'-O-)-methyltransferase activity"/>
    <property type="evidence" value="ECO:0007669"/>
    <property type="project" value="UniProtKB-UniRule"/>
</dbReference>
<evidence type="ECO:0000259" key="7">
    <source>
        <dbReference type="Pfam" id="PF00590"/>
    </source>
</evidence>
<dbReference type="KEGG" id="mgal:NCTC10186_00417"/>
<dbReference type="EMBL" id="LR215031">
    <property type="protein sequence ID" value="VEU72931.1"/>
    <property type="molecule type" value="Genomic_DNA"/>
</dbReference>
<protein>
    <recommendedName>
        <fullName evidence="6">Ribosomal RNA small subunit methyltransferase I</fullName>
        <ecNumber evidence="6">2.1.1.198</ecNumber>
    </recommendedName>
    <alternativeName>
        <fullName evidence="6">16S rRNA 2'-O-ribose C1402 methyltransferase</fullName>
    </alternativeName>
    <alternativeName>
        <fullName evidence="6">rRNA (cytidine-2'-O-)-methyltransferase RsmI</fullName>
    </alternativeName>
</protein>
<dbReference type="Gene3D" id="3.40.1010.10">
    <property type="entry name" value="Cobalt-precorrin-4 Transmethylase, Domain 1"/>
    <property type="match status" value="1"/>
</dbReference>
<evidence type="ECO:0000256" key="3">
    <source>
        <dbReference type="ARBA" id="ARBA00022603"/>
    </source>
</evidence>
<dbReference type="InterPro" id="IPR000878">
    <property type="entry name" value="4pyrrol_Mease"/>
</dbReference>
<comment type="catalytic activity">
    <reaction evidence="6">
        <text>cytidine(1402) in 16S rRNA + S-adenosyl-L-methionine = 2'-O-methylcytidine(1402) in 16S rRNA + S-adenosyl-L-homocysteine + H(+)</text>
        <dbReference type="Rhea" id="RHEA:42924"/>
        <dbReference type="Rhea" id="RHEA-COMP:10285"/>
        <dbReference type="Rhea" id="RHEA-COMP:10286"/>
        <dbReference type="ChEBI" id="CHEBI:15378"/>
        <dbReference type="ChEBI" id="CHEBI:57856"/>
        <dbReference type="ChEBI" id="CHEBI:59789"/>
        <dbReference type="ChEBI" id="CHEBI:74495"/>
        <dbReference type="ChEBI" id="CHEBI:82748"/>
        <dbReference type="EC" id="2.1.1.198"/>
    </reaction>
</comment>
<dbReference type="EC" id="2.1.1.198" evidence="6"/>
<dbReference type="HAMAP" id="MF_01877">
    <property type="entry name" value="16SrRNA_methyltr_I"/>
    <property type="match status" value="1"/>
</dbReference>
<evidence type="ECO:0000256" key="6">
    <source>
        <dbReference type="HAMAP-Rule" id="MF_01877"/>
    </source>
</evidence>
<dbReference type="RefSeq" id="WP_119572010.1">
    <property type="nucleotide sequence ID" value="NZ_LR215031.1"/>
</dbReference>
<comment type="subcellular location">
    <subcellularLocation>
        <location evidence="6">Cytoplasm</location>
    </subcellularLocation>
</comment>
<dbReference type="OrthoDB" id="9809084at2"/>
<dbReference type="PANTHER" id="PTHR46111:SF1">
    <property type="entry name" value="RIBOSOMAL RNA SMALL SUBUNIT METHYLTRANSFERASE I"/>
    <property type="match status" value="1"/>
</dbReference>
<dbReference type="NCBIfam" id="TIGR00096">
    <property type="entry name" value="16S rRNA (cytidine(1402)-2'-O)-methyltransferase"/>
    <property type="match status" value="1"/>
</dbReference>
<dbReference type="InterPro" id="IPR014777">
    <property type="entry name" value="4pyrrole_Mease_sub1"/>
</dbReference>
<feature type="domain" description="Tetrapyrrole methylase" evidence="7">
    <location>
        <begin position="3"/>
        <end position="200"/>
    </location>
</feature>
<keyword evidence="5 6" id="KW-0949">S-adenosyl-L-methionine</keyword>
<evidence type="ECO:0000313" key="9">
    <source>
        <dbReference type="Proteomes" id="UP000289862"/>
    </source>
</evidence>
<keyword evidence="2 6" id="KW-0698">rRNA processing</keyword>
<keyword evidence="1 6" id="KW-0963">Cytoplasm</keyword>